<reference evidence="1" key="1">
    <citation type="submission" date="2016-07" db="EMBL/GenBank/DDBJ databases">
        <title>New class B carbapenemase carried by novel plasmid in Pseudomonas putida enviromental strain in eastern Amazonia.</title>
        <authorList>
            <person name="Souza C.O."/>
            <person name="Lima K.V."/>
            <person name="Brasiliense D.M."/>
            <person name="Perez-Chaparro P.J."/>
            <person name="Mamizuka E.M."/>
            <person name="Lima M.O."/>
            <person name="Lima L.N."/>
            <person name="McCulloch J.A."/>
        </authorList>
    </citation>
    <scope>NUCLEOTIDE SEQUENCE [LARGE SCALE GENOMIC DNA]</scope>
    <source>
        <strain evidence="1">IEC33019</strain>
    </source>
</reference>
<accession>A0A1B2F4K7</accession>
<protein>
    <submittedName>
        <fullName evidence="1">Uncharacterized protein</fullName>
    </submittedName>
</protein>
<sequence>MRIRGDVFWSWADPTLHHRTHDETLDSGSCIDVQVRLSRTGATQMFIGLYAPSGMALHEEAFDSRPGESMTRALAWGVGRARRVASEPALQSSGRNAKLAVVAVCSGR</sequence>
<dbReference type="AlphaFoldDB" id="A0A1B2F4K7"/>
<dbReference type="EMBL" id="CP016634">
    <property type="protein sequence ID" value="ANY87209.1"/>
    <property type="molecule type" value="Genomic_DNA"/>
</dbReference>
<gene>
    <name evidence="1" type="ORF">IEC33019_1645</name>
</gene>
<organism evidence="1">
    <name type="scientific">Pseudomonas putida</name>
    <name type="common">Arthrobacter siderocapsulatus</name>
    <dbReference type="NCBI Taxonomy" id="303"/>
    <lineage>
        <taxon>Bacteria</taxon>
        <taxon>Pseudomonadati</taxon>
        <taxon>Pseudomonadota</taxon>
        <taxon>Gammaproteobacteria</taxon>
        <taxon>Pseudomonadales</taxon>
        <taxon>Pseudomonadaceae</taxon>
        <taxon>Pseudomonas</taxon>
    </lineage>
</organism>
<evidence type="ECO:0000313" key="1">
    <source>
        <dbReference type="EMBL" id="ANY87209.1"/>
    </source>
</evidence>
<proteinExistence type="predicted"/>
<name>A0A1B2F4K7_PSEPU</name>
<dbReference type="RefSeq" id="WP_070092894.1">
    <property type="nucleotide sequence ID" value="NZ_CP016634.1"/>
</dbReference>